<dbReference type="EMBL" id="BARU01019961">
    <property type="protein sequence ID" value="GAH58922.1"/>
    <property type="molecule type" value="Genomic_DNA"/>
</dbReference>
<comment type="caution">
    <text evidence="1">The sequence shown here is derived from an EMBL/GenBank/DDBJ whole genome shotgun (WGS) entry which is preliminary data.</text>
</comment>
<sequence>WVSKGLGKYDNLEFLLEGKSTNYRKYSIEANSF</sequence>
<dbReference type="AlphaFoldDB" id="X1GP16"/>
<feature type="non-terminal residue" evidence="1">
    <location>
        <position position="1"/>
    </location>
</feature>
<protein>
    <submittedName>
        <fullName evidence="1">Uncharacterized protein</fullName>
    </submittedName>
</protein>
<proteinExistence type="predicted"/>
<reference evidence="1" key="1">
    <citation type="journal article" date="2014" name="Front. Microbiol.">
        <title>High frequency of phylogenetically diverse reductive dehalogenase-homologous genes in deep subseafloor sedimentary metagenomes.</title>
        <authorList>
            <person name="Kawai M."/>
            <person name="Futagami T."/>
            <person name="Toyoda A."/>
            <person name="Takaki Y."/>
            <person name="Nishi S."/>
            <person name="Hori S."/>
            <person name="Arai W."/>
            <person name="Tsubouchi T."/>
            <person name="Morono Y."/>
            <person name="Uchiyama I."/>
            <person name="Ito T."/>
            <person name="Fujiyama A."/>
            <person name="Inagaki F."/>
            <person name="Takami H."/>
        </authorList>
    </citation>
    <scope>NUCLEOTIDE SEQUENCE</scope>
    <source>
        <strain evidence="1">Expedition CK06-06</strain>
    </source>
</reference>
<gene>
    <name evidence="1" type="ORF">S03H2_32837</name>
</gene>
<name>X1GP16_9ZZZZ</name>
<organism evidence="1">
    <name type="scientific">marine sediment metagenome</name>
    <dbReference type="NCBI Taxonomy" id="412755"/>
    <lineage>
        <taxon>unclassified sequences</taxon>
        <taxon>metagenomes</taxon>
        <taxon>ecological metagenomes</taxon>
    </lineage>
</organism>
<evidence type="ECO:0000313" key="1">
    <source>
        <dbReference type="EMBL" id="GAH58922.1"/>
    </source>
</evidence>
<accession>X1GP16</accession>